<feature type="domain" description="RNA polymerase sigma factor 70 region 4 type 2" evidence="1">
    <location>
        <begin position="9"/>
        <end position="46"/>
    </location>
</feature>
<reference evidence="2 3" key="1">
    <citation type="submission" date="2019-02" db="EMBL/GenBank/DDBJ databases">
        <title>Deep-cultivation of Planctomycetes and their phenomic and genomic characterization uncovers novel biology.</title>
        <authorList>
            <person name="Wiegand S."/>
            <person name="Jogler M."/>
            <person name="Boedeker C."/>
            <person name="Pinto D."/>
            <person name="Vollmers J."/>
            <person name="Rivas-Marin E."/>
            <person name="Kohn T."/>
            <person name="Peeters S.H."/>
            <person name="Heuer A."/>
            <person name="Rast P."/>
            <person name="Oberbeckmann S."/>
            <person name="Bunk B."/>
            <person name="Jeske O."/>
            <person name="Meyerdierks A."/>
            <person name="Storesund J.E."/>
            <person name="Kallscheuer N."/>
            <person name="Luecker S."/>
            <person name="Lage O.M."/>
            <person name="Pohl T."/>
            <person name="Merkel B.J."/>
            <person name="Hornburger P."/>
            <person name="Mueller R.-W."/>
            <person name="Bruemmer F."/>
            <person name="Labrenz M."/>
            <person name="Spormann A.M."/>
            <person name="Op Den Camp H."/>
            <person name="Overmann J."/>
            <person name="Amann R."/>
            <person name="Jetten M.S.M."/>
            <person name="Mascher T."/>
            <person name="Medema M.H."/>
            <person name="Devos D.P."/>
            <person name="Kaster A.-K."/>
            <person name="Ovreas L."/>
            <person name="Rohde M."/>
            <person name="Galperin M.Y."/>
            <person name="Jogler C."/>
        </authorList>
    </citation>
    <scope>NUCLEOTIDE SEQUENCE [LARGE SCALE GENOMIC DNA]</scope>
    <source>
        <strain evidence="2 3">Poly41</strain>
    </source>
</reference>
<dbReference type="InterPro" id="IPR036388">
    <property type="entry name" value="WH-like_DNA-bd_sf"/>
</dbReference>
<keyword evidence="3" id="KW-1185">Reference proteome</keyword>
<dbReference type="Gene3D" id="1.10.10.10">
    <property type="entry name" value="Winged helix-like DNA-binding domain superfamily/Winged helix DNA-binding domain"/>
    <property type="match status" value="1"/>
</dbReference>
<gene>
    <name evidence="2" type="ORF">Poly41_04490</name>
</gene>
<dbReference type="AlphaFoldDB" id="A0A5C6DXI9"/>
<evidence type="ECO:0000313" key="3">
    <source>
        <dbReference type="Proteomes" id="UP000319143"/>
    </source>
</evidence>
<proteinExistence type="predicted"/>
<dbReference type="EMBL" id="SJPV01000001">
    <property type="protein sequence ID" value="TWU42153.1"/>
    <property type="molecule type" value="Genomic_DNA"/>
</dbReference>
<dbReference type="InterPro" id="IPR013324">
    <property type="entry name" value="RNA_pol_sigma_r3/r4-like"/>
</dbReference>
<name>A0A5C6DXI9_9BACT</name>
<accession>A0A5C6DXI9</accession>
<dbReference type="Proteomes" id="UP000319143">
    <property type="component" value="Unassembled WGS sequence"/>
</dbReference>
<sequence length="60" mass="6954">MEFESSTWKAFWLITIEDKSAAEVAERTGLSRASVYQAKSRVLRRLRQRMEEVSSLGFTL</sequence>
<organism evidence="2 3">
    <name type="scientific">Novipirellula artificiosorum</name>
    <dbReference type="NCBI Taxonomy" id="2528016"/>
    <lineage>
        <taxon>Bacteria</taxon>
        <taxon>Pseudomonadati</taxon>
        <taxon>Planctomycetota</taxon>
        <taxon>Planctomycetia</taxon>
        <taxon>Pirellulales</taxon>
        <taxon>Pirellulaceae</taxon>
        <taxon>Novipirellula</taxon>
    </lineage>
</organism>
<dbReference type="SUPFAM" id="SSF88659">
    <property type="entry name" value="Sigma3 and sigma4 domains of RNA polymerase sigma factors"/>
    <property type="match status" value="1"/>
</dbReference>
<comment type="caution">
    <text evidence="2">The sequence shown here is derived from an EMBL/GenBank/DDBJ whole genome shotgun (WGS) entry which is preliminary data.</text>
</comment>
<dbReference type="GO" id="GO:0016987">
    <property type="term" value="F:sigma factor activity"/>
    <property type="evidence" value="ECO:0007669"/>
    <property type="project" value="InterPro"/>
</dbReference>
<evidence type="ECO:0000313" key="2">
    <source>
        <dbReference type="EMBL" id="TWU42153.1"/>
    </source>
</evidence>
<evidence type="ECO:0000259" key="1">
    <source>
        <dbReference type="Pfam" id="PF08281"/>
    </source>
</evidence>
<dbReference type="Pfam" id="PF08281">
    <property type="entry name" value="Sigma70_r4_2"/>
    <property type="match status" value="1"/>
</dbReference>
<dbReference type="GO" id="GO:0006352">
    <property type="term" value="P:DNA-templated transcription initiation"/>
    <property type="evidence" value="ECO:0007669"/>
    <property type="project" value="InterPro"/>
</dbReference>
<dbReference type="GO" id="GO:0003677">
    <property type="term" value="F:DNA binding"/>
    <property type="evidence" value="ECO:0007669"/>
    <property type="project" value="InterPro"/>
</dbReference>
<protein>
    <submittedName>
        <fullName evidence="2">Sigma-70, region 4</fullName>
    </submittedName>
</protein>
<dbReference type="InterPro" id="IPR013249">
    <property type="entry name" value="RNA_pol_sigma70_r4_t2"/>
</dbReference>